<evidence type="ECO:0000313" key="15">
    <source>
        <dbReference type="Proteomes" id="UP000286415"/>
    </source>
</evidence>
<keyword evidence="6" id="KW-0812">Transmembrane</keyword>
<dbReference type="Pfam" id="PF01956">
    <property type="entry name" value="EMC3_TMCO1"/>
    <property type="match status" value="1"/>
</dbReference>
<evidence type="ECO:0000256" key="4">
    <source>
        <dbReference type="ARBA" id="ARBA00022568"/>
    </source>
</evidence>
<dbReference type="Proteomes" id="UP000286415">
    <property type="component" value="Unassembled WGS sequence"/>
</dbReference>
<dbReference type="AlphaFoldDB" id="A0A8T1MVP6"/>
<keyword evidence="8" id="KW-0106">Calcium</keyword>
<evidence type="ECO:0000313" key="14">
    <source>
        <dbReference type="EMBL" id="KAG5453223.1"/>
    </source>
</evidence>
<evidence type="ECO:0000256" key="2">
    <source>
        <dbReference type="ARBA" id="ARBA00006537"/>
    </source>
</evidence>
<organism evidence="14 15">
    <name type="scientific">Clonorchis sinensis</name>
    <name type="common">Chinese liver fluke</name>
    <dbReference type="NCBI Taxonomy" id="79923"/>
    <lineage>
        <taxon>Eukaryota</taxon>
        <taxon>Metazoa</taxon>
        <taxon>Spiralia</taxon>
        <taxon>Lophotrochozoa</taxon>
        <taxon>Platyhelminthes</taxon>
        <taxon>Trematoda</taxon>
        <taxon>Digenea</taxon>
        <taxon>Opisthorchiida</taxon>
        <taxon>Opisthorchiata</taxon>
        <taxon>Opisthorchiidae</taxon>
        <taxon>Clonorchis</taxon>
    </lineage>
</organism>
<keyword evidence="12" id="KW-0472">Membrane</keyword>
<evidence type="ECO:0000256" key="10">
    <source>
        <dbReference type="ARBA" id="ARBA00023054"/>
    </source>
</evidence>
<protein>
    <submittedName>
        <fullName evidence="14">Calcium load-activated calcium channel</fullName>
    </submittedName>
</protein>
<name>A0A8T1MVP6_CLOSI</name>
<dbReference type="PANTHER" id="PTHR20917">
    <property type="entry name" value="PNAS-RELATED"/>
    <property type="match status" value="1"/>
</dbReference>
<keyword evidence="11" id="KW-0406">Ion transport</keyword>
<evidence type="ECO:0000256" key="12">
    <source>
        <dbReference type="ARBA" id="ARBA00023136"/>
    </source>
</evidence>
<comment type="subcellular location">
    <subcellularLocation>
        <location evidence="1">Endoplasmic reticulum membrane</location>
        <topology evidence="1">Multi-pass membrane protein</topology>
    </subcellularLocation>
</comment>
<dbReference type="PANTHER" id="PTHR20917:SF0">
    <property type="entry name" value="CALCIUM LOAD-ACTIVATED CALCIUM CHANNEL"/>
    <property type="match status" value="1"/>
</dbReference>
<keyword evidence="10" id="KW-0175">Coiled coil</keyword>
<evidence type="ECO:0000256" key="11">
    <source>
        <dbReference type="ARBA" id="ARBA00023065"/>
    </source>
</evidence>
<dbReference type="EMBL" id="NIRI02000013">
    <property type="protein sequence ID" value="KAG5453223.1"/>
    <property type="molecule type" value="Genomic_DNA"/>
</dbReference>
<keyword evidence="7" id="KW-0256">Endoplasmic reticulum</keyword>
<comment type="similarity">
    <text evidence="2">Belongs to the TMCO1 family.</text>
</comment>
<evidence type="ECO:0000256" key="8">
    <source>
        <dbReference type="ARBA" id="ARBA00022837"/>
    </source>
</evidence>
<dbReference type="GO" id="GO:0005262">
    <property type="term" value="F:calcium channel activity"/>
    <property type="evidence" value="ECO:0007669"/>
    <property type="project" value="UniProtKB-KW"/>
</dbReference>
<evidence type="ECO:0000256" key="9">
    <source>
        <dbReference type="ARBA" id="ARBA00022989"/>
    </source>
</evidence>
<keyword evidence="15" id="KW-1185">Reference proteome</keyword>
<sequence length="57" mass="6405">MSWLRGLSHRNLPGDDFTDGSFIFIYILCTMSIRQNVQKMLGFAPSRAMNKQSPGLG</sequence>
<dbReference type="GO" id="GO:0032469">
    <property type="term" value="P:endoplasmic reticulum calcium ion homeostasis"/>
    <property type="evidence" value="ECO:0007669"/>
    <property type="project" value="InterPro"/>
</dbReference>
<evidence type="ECO:0000256" key="1">
    <source>
        <dbReference type="ARBA" id="ARBA00004477"/>
    </source>
</evidence>
<keyword evidence="4" id="KW-0109">Calcium transport</keyword>
<proteinExistence type="inferred from homology"/>
<keyword evidence="3" id="KW-0813">Transport</keyword>
<reference evidence="14 15" key="1">
    <citation type="journal article" date="2018" name="Biotechnol. Adv.">
        <title>Improved genomic resources and new bioinformatic workflow for the carcinogenic parasite Clonorchis sinensis: Biotechnological implications.</title>
        <authorList>
            <person name="Wang D."/>
            <person name="Korhonen P.K."/>
            <person name="Gasser R.B."/>
            <person name="Young N.D."/>
        </authorList>
    </citation>
    <scope>NUCLEOTIDE SEQUENCE [LARGE SCALE GENOMIC DNA]</scope>
    <source>
        <strain evidence="14">Cs-k2</strain>
    </source>
</reference>
<reference evidence="14 15" key="2">
    <citation type="journal article" date="2021" name="Genomics">
        <title>High-quality reference genome for Clonorchis sinensis.</title>
        <authorList>
            <person name="Young N.D."/>
            <person name="Stroehlein A.J."/>
            <person name="Kinkar L."/>
            <person name="Wang T."/>
            <person name="Sohn W.M."/>
            <person name="Chang B.C.H."/>
            <person name="Kaur P."/>
            <person name="Weisz D."/>
            <person name="Dudchenko O."/>
            <person name="Aiden E.L."/>
            <person name="Korhonen P.K."/>
            <person name="Gasser R.B."/>
        </authorList>
    </citation>
    <scope>NUCLEOTIDE SEQUENCE [LARGE SCALE GENOMIC DNA]</scope>
    <source>
        <strain evidence="14">Cs-k2</strain>
    </source>
</reference>
<dbReference type="InterPro" id="IPR002809">
    <property type="entry name" value="EMC3/TMCO1"/>
</dbReference>
<comment type="caution">
    <text evidence="14">The sequence shown here is derived from an EMBL/GenBank/DDBJ whole genome shotgun (WGS) entry which is preliminary data.</text>
</comment>
<keyword evidence="9" id="KW-1133">Transmembrane helix</keyword>
<gene>
    <name evidence="14" type="ORF">CSKR_111923</name>
</gene>
<dbReference type="InterPro" id="IPR008559">
    <property type="entry name" value="TMCO1"/>
</dbReference>
<dbReference type="GO" id="GO:0005789">
    <property type="term" value="C:endoplasmic reticulum membrane"/>
    <property type="evidence" value="ECO:0007669"/>
    <property type="project" value="UniProtKB-SubCell"/>
</dbReference>
<keyword evidence="13" id="KW-0407">Ion channel</keyword>
<evidence type="ECO:0000256" key="13">
    <source>
        <dbReference type="ARBA" id="ARBA00023303"/>
    </source>
</evidence>
<keyword evidence="5" id="KW-0107">Calcium channel</keyword>
<dbReference type="OrthoDB" id="342726at2759"/>
<accession>A0A8T1MVP6</accession>
<evidence type="ECO:0000256" key="6">
    <source>
        <dbReference type="ARBA" id="ARBA00022692"/>
    </source>
</evidence>
<evidence type="ECO:0000256" key="7">
    <source>
        <dbReference type="ARBA" id="ARBA00022824"/>
    </source>
</evidence>
<evidence type="ECO:0000256" key="5">
    <source>
        <dbReference type="ARBA" id="ARBA00022673"/>
    </source>
</evidence>
<evidence type="ECO:0000256" key="3">
    <source>
        <dbReference type="ARBA" id="ARBA00022448"/>
    </source>
</evidence>